<organism evidence="4 5">
    <name type="scientific">Jiella flava</name>
    <dbReference type="NCBI Taxonomy" id="2816857"/>
    <lineage>
        <taxon>Bacteria</taxon>
        <taxon>Pseudomonadati</taxon>
        <taxon>Pseudomonadota</taxon>
        <taxon>Alphaproteobacteria</taxon>
        <taxon>Hyphomicrobiales</taxon>
        <taxon>Aurantimonadaceae</taxon>
        <taxon>Jiella</taxon>
    </lineage>
</organism>
<accession>A0A939JY68</accession>
<feature type="compositionally biased region" description="Basic and acidic residues" evidence="3">
    <location>
        <begin position="56"/>
        <end position="74"/>
    </location>
</feature>
<gene>
    <name evidence="4" type="ORF">J1C48_16100</name>
</gene>
<dbReference type="EMBL" id="JAFMPP010000016">
    <property type="protein sequence ID" value="MBO0664101.1"/>
    <property type="molecule type" value="Genomic_DNA"/>
</dbReference>
<sequence>MITDAHQQGRLAFAKNHPMSACDYPQGSDLRAQWMDGWTEARNAAPQAGSAPRPGLMRDARRAGRIDHPTAHES</sequence>
<dbReference type="AlphaFoldDB" id="A0A939JY68"/>
<dbReference type="InterPro" id="IPR007040">
    <property type="entry name" value="Ribosome_modulation_factor"/>
</dbReference>
<evidence type="ECO:0000256" key="1">
    <source>
        <dbReference type="ARBA" id="ARBA00022490"/>
    </source>
</evidence>
<dbReference type="InterPro" id="IPR023200">
    <property type="entry name" value="RMF_sf"/>
</dbReference>
<evidence type="ECO:0000313" key="4">
    <source>
        <dbReference type="EMBL" id="MBO0664101.1"/>
    </source>
</evidence>
<protein>
    <recommendedName>
        <fullName evidence="6">Ribosome modulation factor</fullName>
    </recommendedName>
</protein>
<dbReference type="GO" id="GO:0006417">
    <property type="term" value="P:regulation of translation"/>
    <property type="evidence" value="ECO:0007669"/>
    <property type="project" value="UniProtKB-KW"/>
</dbReference>
<name>A0A939JY68_9HYPH</name>
<evidence type="ECO:0008006" key="6">
    <source>
        <dbReference type="Google" id="ProtNLM"/>
    </source>
</evidence>
<evidence type="ECO:0000313" key="5">
    <source>
        <dbReference type="Proteomes" id="UP000664122"/>
    </source>
</evidence>
<dbReference type="NCBIfam" id="NF041886">
    <property type="entry name" value="Rmf_CrpP_fam"/>
    <property type="match status" value="1"/>
</dbReference>
<feature type="region of interest" description="Disordered" evidence="3">
    <location>
        <begin position="1"/>
        <end position="27"/>
    </location>
</feature>
<evidence type="ECO:0000256" key="3">
    <source>
        <dbReference type="SAM" id="MobiDB-lite"/>
    </source>
</evidence>
<keyword evidence="5" id="KW-1185">Reference proteome</keyword>
<dbReference type="Proteomes" id="UP000664122">
    <property type="component" value="Unassembled WGS sequence"/>
</dbReference>
<dbReference type="Gene3D" id="1.10.10.620">
    <property type="entry name" value="ribosome modulation factor like domain"/>
    <property type="match status" value="1"/>
</dbReference>
<dbReference type="RefSeq" id="WP_207259020.1">
    <property type="nucleotide sequence ID" value="NZ_JAFMPP010000016.1"/>
</dbReference>
<evidence type="ECO:0000256" key="2">
    <source>
        <dbReference type="ARBA" id="ARBA00022845"/>
    </source>
</evidence>
<comment type="caution">
    <text evidence="4">The sequence shown here is derived from an EMBL/GenBank/DDBJ whole genome shotgun (WGS) entry which is preliminary data.</text>
</comment>
<reference evidence="4" key="1">
    <citation type="submission" date="2021-03" db="EMBL/GenBank/DDBJ databases">
        <title>Whole genome sequence of Jiella sp. CQZ9-1.</title>
        <authorList>
            <person name="Tuo L."/>
        </authorList>
    </citation>
    <scope>NUCLEOTIDE SEQUENCE</scope>
    <source>
        <strain evidence="4">CQZ9-1</strain>
    </source>
</reference>
<keyword evidence="2" id="KW-0810">Translation regulation</keyword>
<feature type="region of interest" description="Disordered" evidence="3">
    <location>
        <begin position="42"/>
        <end position="74"/>
    </location>
</feature>
<proteinExistence type="predicted"/>
<keyword evidence="1" id="KW-0963">Cytoplasm</keyword>
<dbReference type="Pfam" id="PF04957">
    <property type="entry name" value="RMF"/>
    <property type="match status" value="1"/>
</dbReference>